<feature type="region of interest" description="Disordered" evidence="4">
    <location>
        <begin position="600"/>
        <end position="718"/>
    </location>
</feature>
<dbReference type="Gene3D" id="3.30.40.10">
    <property type="entry name" value="Zinc/RING finger domain, C3HC4 (zinc finger)"/>
    <property type="match status" value="1"/>
</dbReference>
<dbReference type="AlphaFoldDB" id="A0A0M8ZTD3"/>
<feature type="compositionally biased region" description="Polar residues" evidence="4">
    <location>
        <begin position="206"/>
        <end position="215"/>
    </location>
</feature>
<feature type="compositionally biased region" description="Pro residues" evidence="4">
    <location>
        <begin position="1133"/>
        <end position="1143"/>
    </location>
</feature>
<feature type="compositionally biased region" description="Polar residues" evidence="4">
    <location>
        <begin position="629"/>
        <end position="655"/>
    </location>
</feature>
<feature type="compositionally biased region" description="Low complexity" evidence="4">
    <location>
        <begin position="235"/>
        <end position="247"/>
    </location>
</feature>
<evidence type="ECO:0000256" key="3">
    <source>
        <dbReference type="ARBA" id="ARBA00023242"/>
    </source>
</evidence>
<feature type="compositionally biased region" description="Low complexity" evidence="4">
    <location>
        <begin position="656"/>
        <end position="678"/>
    </location>
</feature>
<feature type="compositionally biased region" description="Polar residues" evidence="4">
    <location>
        <begin position="474"/>
        <end position="543"/>
    </location>
</feature>
<sequence length="1154" mass="121298">MKTEKKPTEPSCVPSTVVKEEPDTDPVKIKEEGTGGNNDDTTGEDTTECSRDPCLDPSNGEGTLSGENQNNSANQPILNSVKQEGDHNNPTDDIPDCSGNVITADGIQPLVSNVLGKQMGTSTGSGEAQYMQQQSQIFVFSTTLANKGADAVLQGQYPSIIAYHCAQPGTKKYLEKHPNKINQFRQNPAQWLNNLAMMKQKGHQGGTNNTFQNEQPPDLPALDPNAPPFWNEQPNLRNLNGGNALGNSEPSLDDTNIDVPCLVPNSPGNSANPQPPNSTTMGHSPNLLGGTTSPGPGSLQPSLQGVKVPDENLTPRQRQHREVQLATIRKMEMILFPEDKEETANTLDTTQGTAVSTCPPTNVPSVVPTQCPPTMDWHKLQHQFLDGKNKASVGSPGTGVPLRGANMVGVPRSQGPPPPYHQTTRSASVPIAIQSPNPSSPNNPTSNLSLPSPRASSALNSPADCNRQFQLSNQRTSHLPGQSPTSQDSPNPTVGNATAVSTTRLNHSNPGTPVSHSHISTLSPSGTTAQKDSSLDFPTSQPPNVDGMFCRTLQSLAQQKQHTGAVNATGVKEANLMPVPSPQQIQYLNTFEGQELTIQKQPNTSLKDGNLSTNTASNTEMPNRILSGTLDNSNQFPARSEGTSPVQMDSMNRGFTGSLHSPHTPHTPHTPGNGAPHTPVDPGKPGNKSSASAQSSPAPHNTNIPDNMVVPPLGGGPSASFPCGRPSINVSQPSDNVPLNPNNIGGRLGSLTAMSTNHFDPITSLAQMSQQLTNTAASNSLGNEGPIHSGNTGMMQFGNPHSMHMMQMGGEMNGSCHMGGPTSEPGEVAGMCIGLAGPPTSYSPTTSHTGSPGVPSKMGHPSIMGHGMMSSHSGNAAGAYPGGDPHAPPPRLMTGHVTGPSPYNGANVQVKPSAPNTIQYLPARPNVGHTPRGPPSLDFLQRFTNPLSNLESKMGTPSVNLQYFPNGCVPNSMGPHSGMPSTMSGGLPGMGGSPRMDGQSMNTSVGVHPSMRPVGNMRPQPNLMRMQHMVGGGVFPGGSMDPDKVFPPDMVSQVPNQPNPGMYVSGSKSSPMGLGPPPDATQPLPPSMGGATSNFKNSPFVGSGPSMSDPNYAQQFHNFQQQLYATGTRGSGPPHPNLHPPPNSHSHQQFFMPK</sequence>
<feature type="compositionally biased region" description="Pro residues" evidence="4">
    <location>
        <begin position="1074"/>
        <end position="1086"/>
    </location>
</feature>
<proteinExistence type="inferred from homology"/>
<feature type="compositionally biased region" description="Polar residues" evidence="4">
    <location>
        <begin position="266"/>
        <end position="303"/>
    </location>
</feature>
<name>A0A0M8ZTD3_9HYME</name>
<protein>
    <submittedName>
        <fullName evidence="6">Protein BCL9 like protein</fullName>
    </submittedName>
</protein>
<dbReference type="InterPro" id="IPR024670">
    <property type="entry name" value="BCL9_beta-catenin-bd_dom"/>
</dbReference>
<evidence type="ECO:0000256" key="2">
    <source>
        <dbReference type="ARBA" id="ARBA00009200"/>
    </source>
</evidence>
<feature type="compositionally biased region" description="Basic and acidic residues" evidence="4">
    <location>
        <begin position="18"/>
        <end position="33"/>
    </location>
</feature>
<dbReference type="EMBL" id="KQ435885">
    <property type="protein sequence ID" value="KOX69586.1"/>
    <property type="molecule type" value="Genomic_DNA"/>
</dbReference>
<dbReference type="Pfam" id="PF11502">
    <property type="entry name" value="BCL9"/>
    <property type="match status" value="1"/>
</dbReference>
<gene>
    <name evidence="6" type="ORF">WN51_05141</name>
</gene>
<dbReference type="OrthoDB" id="7668649at2759"/>
<feature type="compositionally biased region" description="Polar residues" evidence="4">
    <location>
        <begin position="600"/>
        <end position="621"/>
    </location>
</feature>
<comment type="similarity">
    <text evidence="2">Belongs to the BCL9 family.</text>
</comment>
<keyword evidence="7" id="KW-1185">Reference proteome</keyword>
<evidence type="ECO:0000256" key="1">
    <source>
        <dbReference type="ARBA" id="ARBA00004123"/>
    </source>
</evidence>
<feature type="region of interest" description="Disordered" evidence="4">
    <location>
        <begin position="1066"/>
        <end position="1154"/>
    </location>
</feature>
<dbReference type="Proteomes" id="UP000053105">
    <property type="component" value="Unassembled WGS sequence"/>
</dbReference>
<feature type="compositionally biased region" description="Polar residues" evidence="4">
    <location>
        <begin position="1105"/>
        <end position="1125"/>
    </location>
</feature>
<dbReference type="STRING" id="166423.A0A0M8ZTD3"/>
<feature type="compositionally biased region" description="Polar residues" evidence="4">
    <location>
        <begin position="60"/>
        <end position="74"/>
    </location>
</feature>
<accession>A0A0M8ZTD3</accession>
<feature type="region of interest" description="Disordered" evidence="4">
    <location>
        <begin position="388"/>
        <end position="462"/>
    </location>
</feature>
<evidence type="ECO:0000313" key="7">
    <source>
        <dbReference type="Proteomes" id="UP000053105"/>
    </source>
</evidence>
<feature type="compositionally biased region" description="Low complexity" evidence="4">
    <location>
        <begin position="689"/>
        <end position="699"/>
    </location>
</feature>
<keyword evidence="3" id="KW-0539">Nucleus</keyword>
<organism evidence="6 7">
    <name type="scientific">Melipona quadrifasciata</name>
    <dbReference type="NCBI Taxonomy" id="166423"/>
    <lineage>
        <taxon>Eukaryota</taxon>
        <taxon>Metazoa</taxon>
        <taxon>Ecdysozoa</taxon>
        <taxon>Arthropoda</taxon>
        <taxon>Hexapoda</taxon>
        <taxon>Insecta</taxon>
        <taxon>Pterygota</taxon>
        <taxon>Neoptera</taxon>
        <taxon>Endopterygota</taxon>
        <taxon>Hymenoptera</taxon>
        <taxon>Apocrita</taxon>
        <taxon>Aculeata</taxon>
        <taxon>Apoidea</taxon>
        <taxon>Anthophila</taxon>
        <taxon>Apidae</taxon>
        <taxon>Melipona</taxon>
    </lineage>
</organism>
<evidence type="ECO:0000259" key="5">
    <source>
        <dbReference type="Pfam" id="PF11502"/>
    </source>
</evidence>
<evidence type="ECO:0000313" key="6">
    <source>
        <dbReference type="EMBL" id="KOX69586.1"/>
    </source>
</evidence>
<comment type="subcellular location">
    <subcellularLocation>
        <location evidence="1">Nucleus</location>
    </subcellularLocation>
</comment>
<feature type="region of interest" description="Disordered" evidence="4">
    <location>
        <begin position="474"/>
        <end position="545"/>
    </location>
</feature>
<feature type="region of interest" description="Disordered" evidence="4">
    <location>
        <begin position="201"/>
        <end position="319"/>
    </location>
</feature>
<dbReference type="InterPro" id="IPR013083">
    <property type="entry name" value="Znf_RING/FYVE/PHD"/>
</dbReference>
<dbReference type="GO" id="GO:0005634">
    <property type="term" value="C:nucleus"/>
    <property type="evidence" value="ECO:0007669"/>
    <property type="project" value="UniProtKB-SubCell"/>
</dbReference>
<evidence type="ECO:0000256" key="4">
    <source>
        <dbReference type="SAM" id="MobiDB-lite"/>
    </source>
</evidence>
<feature type="domain" description="B-cell lymphoma 9 beta-catenin binding" evidence="5">
    <location>
        <begin position="312"/>
        <end position="344"/>
    </location>
</feature>
<feature type="compositionally biased region" description="Low complexity" evidence="4">
    <location>
        <begin position="435"/>
        <end position="462"/>
    </location>
</feature>
<reference evidence="6 7" key="1">
    <citation type="submission" date="2015-07" db="EMBL/GenBank/DDBJ databases">
        <title>The genome of Melipona quadrifasciata.</title>
        <authorList>
            <person name="Pan H."/>
            <person name="Kapheim K."/>
        </authorList>
    </citation>
    <scope>NUCLEOTIDE SEQUENCE [LARGE SCALE GENOMIC DNA]</scope>
    <source>
        <strain evidence="6">0111107301</strain>
        <tissue evidence="6">Whole body</tissue>
    </source>
</reference>
<feature type="region of interest" description="Disordered" evidence="4">
    <location>
        <begin position="1"/>
        <end position="74"/>
    </location>
</feature>